<evidence type="ECO:0000256" key="2">
    <source>
        <dbReference type="ARBA" id="ARBA00009995"/>
    </source>
</evidence>
<comment type="pathway">
    <text evidence="1">Pigment biosynthesis; anthocyanin biosynthesis.</text>
</comment>
<dbReference type="GO" id="GO:0102816">
    <property type="term" value="F:UDP-D-glucose:delphinidin 3-O-glucosyl-5-O-caffeoylglucoside -O-beta-D-glucosyltransferase activity"/>
    <property type="evidence" value="ECO:0007669"/>
    <property type="project" value="UniProtKB-EC"/>
</dbReference>
<dbReference type="Pfam" id="PF00201">
    <property type="entry name" value="UDPGT"/>
    <property type="match status" value="1"/>
</dbReference>
<dbReference type="Gene3D" id="3.40.50.2000">
    <property type="entry name" value="Glycogen Phosphorylase B"/>
    <property type="match status" value="2"/>
</dbReference>
<evidence type="ECO:0000256" key="5">
    <source>
        <dbReference type="ARBA" id="ARBA00050360"/>
    </source>
</evidence>
<keyword evidence="3 7" id="KW-0808">Transferase</keyword>
<reference evidence="9 10" key="1">
    <citation type="submission" date="2024-12" db="EMBL/GenBank/DDBJ databases">
        <title>The unique morphological basis and parallel evolutionary history of personate flowers in Penstemon.</title>
        <authorList>
            <person name="Depatie T.H."/>
            <person name="Wessinger C.A."/>
        </authorList>
    </citation>
    <scope>NUCLEOTIDE SEQUENCE [LARGE SCALE GENOMIC DNA]</scope>
    <source>
        <strain evidence="9">WTNN_2</strain>
        <tissue evidence="9">Leaf</tissue>
    </source>
</reference>
<dbReference type="EC" id="2.4.1.-" evidence="8"/>
<comment type="caution">
    <text evidence="9">The sequence shown here is derived from an EMBL/GenBank/DDBJ whole genome shotgun (WGS) entry which is preliminary data.</text>
</comment>
<sequence>MDKPEEYIAHIVVLAYHGQGHINPVVQFSKRLAAKGIKVTVTTTFSNTKIMKSSSSSITFKSIYDDCTEGGVSGPGGFKGFLERFEASGSRNLIQLIRKYQDSESCPPVKCLVYDANIPWASNVADELGIKRAAFFTQSCAFVASFYPKYCDLSGVVPSVPFLSMPGLPEVRLPNLPSLGPEMGRYPPIIRYILSQFDNSEKADWILFNSFDKLEIEVVNWMLKLWPVRTIGPTLPSVYLDNRVENDNDYGFNIYKPNTETCLKWLDSKEPRSVVYVSFGSAASLNAEQTSELAKALQLSDKSFLWVVKPSEESKLPINFTHETSEKGLIVNWCSQLAVLSHDSVGCFVSHCGWNSTIEAISLGVPIVAMPQFLDQMTNAHFVEDVWEVGIKPKEDEKGFISFDEINKCIKEIMERERGEVIKRKVTNWRELSKEAIDDGGSSDKYIDEIIAELLVVEQ</sequence>
<keyword evidence="4" id="KW-0732">Signal</keyword>
<dbReference type="AlphaFoldDB" id="A0ABD3UA50"/>
<keyword evidence="7" id="KW-0328">Glycosyltransferase</keyword>
<evidence type="ECO:0000313" key="10">
    <source>
        <dbReference type="Proteomes" id="UP001634393"/>
    </source>
</evidence>
<dbReference type="InterPro" id="IPR035595">
    <property type="entry name" value="UDP_glycos_trans_CS"/>
</dbReference>
<dbReference type="SUPFAM" id="SSF53756">
    <property type="entry name" value="UDP-Glycosyltransferase/glycogen phosphorylase"/>
    <property type="match status" value="1"/>
</dbReference>
<name>A0ABD3UA50_9LAMI</name>
<accession>A0ABD3UA50</accession>
<evidence type="ECO:0000256" key="4">
    <source>
        <dbReference type="ARBA" id="ARBA00022729"/>
    </source>
</evidence>
<dbReference type="Proteomes" id="UP001634393">
    <property type="component" value="Unassembled WGS sequence"/>
</dbReference>
<proteinExistence type="inferred from homology"/>
<evidence type="ECO:0000256" key="6">
    <source>
        <dbReference type="ARBA" id="ARBA00056922"/>
    </source>
</evidence>
<comment type="catalytic activity">
    <reaction evidence="5">
        <text>an anthocyanidin 3-O-beta-D-glucoside + UDP-alpha-D-glucose = an anthocyanidin 3,5-di-O-beta-D-glucoside + UDP + 2 H(+)</text>
        <dbReference type="Rhea" id="RHEA:35423"/>
        <dbReference type="ChEBI" id="CHEBI:15378"/>
        <dbReference type="ChEBI" id="CHEBI:16307"/>
        <dbReference type="ChEBI" id="CHEBI:57503"/>
        <dbReference type="ChEBI" id="CHEBI:58223"/>
        <dbReference type="ChEBI" id="CHEBI:58885"/>
        <dbReference type="EC" id="2.4.1.298"/>
    </reaction>
</comment>
<dbReference type="CDD" id="cd03784">
    <property type="entry name" value="GT1_Gtf-like"/>
    <property type="match status" value="1"/>
</dbReference>
<protein>
    <recommendedName>
        <fullName evidence="8">Glycosyltransferase</fullName>
        <ecNumber evidence="8">2.4.1.-</ecNumber>
    </recommendedName>
</protein>
<dbReference type="EMBL" id="JBJXBP010000002">
    <property type="protein sequence ID" value="KAL3845922.1"/>
    <property type="molecule type" value="Genomic_DNA"/>
</dbReference>
<keyword evidence="10" id="KW-1185">Reference proteome</keyword>
<evidence type="ECO:0000256" key="7">
    <source>
        <dbReference type="RuleBase" id="RU003718"/>
    </source>
</evidence>
<evidence type="ECO:0000313" key="9">
    <source>
        <dbReference type="EMBL" id="KAL3845922.1"/>
    </source>
</evidence>
<dbReference type="FunFam" id="3.40.50.2000:FF:000019">
    <property type="entry name" value="Glycosyltransferase"/>
    <property type="match status" value="1"/>
</dbReference>
<dbReference type="PANTHER" id="PTHR11926">
    <property type="entry name" value="GLUCOSYL/GLUCURONOSYL TRANSFERASES"/>
    <property type="match status" value="1"/>
</dbReference>
<evidence type="ECO:0000256" key="1">
    <source>
        <dbReference type="ARBA" id="ARBA00004935"/>
    </source>
</evidence>
<comment type="similarity">
    <text evidence="2 7">Belongs to the UDP-glycosyltransferase family.</text>
</comment>
<evidence type="ECO:0000256" key="8">
    <source>
        <dbReference type="RuleBase" id="RU362057"/>
    </source>
</evidence>
<evidence type="ECO:0000256" key="3">
    <source>
        <dbReference type="ARBA" id="ARBA00022679"/>
    </source>
</evidence>
<dbReference type="InterPro" id="IPR002213">
    <property type="entry name" value="UDP_glucos_trans"/>
</dbReference>
<comment type="function">
    <text evidence="6">Catalyzes the glucosylation at the O-5 position of anthocyanidin 3-glucosides to form anthocyanidin 3,5-di-O-glucosides using UDP-glucose as sugar donor. Anthocyanidin 3,5-di-O-glucosides are molecules that are responsible for pigmentation. Also acts on anthocyanidin 3-O-(6-O-malonylglucoside). Much less active with hydroxycinnamoylglucose derivatives. No activity in the absence of the 3-O-glucoside group.</text>
</comment>
<organism evidence="9 10">
    <name type="scientific">Penstemon smallii</name>
    <dbReference type="NCBI Taxonomy" id="265156"/>
    <lineage>
        <taxon>Eukaryota</taxon>
        <taxon>Viridiplantae</taxon>
        <taxon>Streptophyta</taxon>
        <taxon>Embryophyta</taxon>
        <taxon>Tracheophyta</taxon>
        <taxon>Spermatophyta</taxon>
        <taxon>Magnoliopsida</taxon>
        <taxon>eudicotyledons</taxon>
        <taxon>Gunneridae</taxon>
        <taxon>Pentapetalae</taxon>
        <taxon>asterids</taxon>
        <taxon>lamiids</taxon>
        <taxon>Lamiales</taxon>
        <taxon>Plantaginaceae</taxon>
        <taxon>Cheloneae</taxon>
        <taxon>Penstemon</taxon>
    </lineage>
</organism>
<gene>
    <name evidence="9" type="ORF">ACJIZ3_003325</name>
</gene>
<dbReference type="PANTHER" id="PTHR11926:SF1375">
    <property type="entry name" value="GLYCOSYLTRANSFERASE"/>
    <property type="match status" value="1"/>
</dbReference>
<dbReference type="PROSITE" id="PS00375">
    <property type="entry name" value="UDPGT"/>
    <property type="match status" value="1"/>
</dbReference>